<accession>A0A6L8LNR3</accession>
<dbReference type="InterPro" id="IPR017927">
    <property type="entry name" value="FAD-bd_FR_type"/>
</dbReference>
<dbReference type="InterPro" id="IPR007037">
    <property type="entry name" value="SIP_rossman_dom"/>
</dbReference>
<proteinExistence type="inferred from homology"/>
<keyword evidence="4" id="KW-1185">Reference proteome</keyword>
<organism evidence="3 4">
    <name type="scientific">Thalassovita mangrovi</name>
    <dbReference type="NCBI Taxonomy" id="2692236"/>
    <lineage>
        <taxon>Bacteria</taxon>
        <taxon>Pseudomonadati</taxon>
        <taxon>Pseudomonadota</taxon>
        <taxon>Alphaproteobacteria</taxon>
        <taxon>Rhodobacterales</taxon>
        <taxon>Roseobacteraceae</taxon>
        <taxon>Thalassovita</taxon>
    </lineage>
</organism>
<comment type="similarity">
    <text evidence="1">Belongs to the SIP oxidoreductase family.</text>
</comment>
<dbReference type="GO" id="GO:0016491">
    <property type="term" value="F:oxidoreductase activity"/>
    <property type="evidence" value="ECO:0007669"/>
    <property type="project" value="InterPro"/>
</dbReference>
<dbReference type="CDD" id="cd06193">
    <property type="entry name" value="siderophore_interacting"/>
    <property type="match status" value="1"/>
</dbReference>
<feature type="domain" description="FAD-binding FR-type" evidence="2">
    <location>
        <begin position="35"/>
        <end position="158"/>
    </location>
</feature>
<evidence type="ECO:0000256" key="1">
    <source>
        <dbReference type="ARBA" id="ARBA00035644"/>
    </source>
</evidence>
<dbReference type="PROSITE" id="PS51384">
    <property type="entry name" value="FAD_FR"/>
    <property type="match status" value="1"/>
</dbReference>
<reference evidence="3 4" key="1">
    <citation type="submission" date="2020-01" db="EMBL/GenBank/DDBJ databases">
        <authorList>
            <person name="Chen S."/>
        </authorList>
    </citation>
    <scope>NUCLEOTIDE SEQUENCE [LARGE SCALE GENOMIC DNA]</scope>
    <source>
        <strain evidence="3 4">GS-10</strain>
    </source>
</reference>
<dbReference type="EMBL" id="WWEN01000012">
    <property type="protein sequence ID" value="MYM57515.1"/>
    <property type="molecule type" value="Genomic_DNA"/>
</dbReference>
<dbReference type="InterPro" id="IPR039374">
    <property type="entry name" value="SIP_fam"/>
</dbReference>
<name>A0A6L8LNR3_9RHOB</name>
<comment type="caution">
    <text evidence="3">The sequence shown here is derived from an EMBL/GenBank/DDBJ whole genome shotgun (WGS) entry which is preliminary data.</text>
</comment>
<dbReference type="Pfam" id="PF08021">
    <property type="entry name" value="FAD_binding_9"/>
    <property type="match status" value="1"/>
</dbReference>
<dbReference type="Pfam" id="PF04954">
    <property type="entry name" value="SIP"/>
    <property type="match status" value="1"/>
</dbReference>
<dbReference type="PANTHER" id="PTHR30157">
    <property type="entry name" value="FERRIC REDUCTASE, NADPH-DEPENDENT"/>
    <property type="match status" value="1"/>
</dbReference>
<sequence length="272" mass="30240">MNHLVNDRPFSQIPNLRQGVAKGLRKSMQSGDLAANLSFARVTAMHILSEDFLRLELQGDDLARFAEGALHFRLLRQRHADRPAVWPRRGEGGKPLWPDNDAQLVHRVYTGRQVDADRNRITVDIYRHAGGPTSDWALSNPVGERIGLIGPVGGGIPPGGWMLLAGDETAQPAILRMLETLPPETEGEALILAGAPGREGEVVNRTGIRLRWLYRDRGDDLSAAVRAVALPERDDSYLWFAASKSEARDIREYFRTSLGEDRSRCRASGYWG</sequence>
<dbReference type="Proteomes" id="UP000479043">
    <property type="component" value="Unassembled WGS sequence"/>
</dbReference>
<dbReference type="AlphaFoldDB" id="A0A6L8LNR3"/>
<dbReference type="Gene3D" id="2.40.30.10">
    <property type="entry name" value="Translation factors"/>
    <property type="match status" value="1"/>
</dbReference>
<evidence type="ECO:0000259" key="2">
    <source>
        <dbReference type="PROSITE" id="PS51384"/>
    </source>
</evidence>
<evidence type="ECO:0000313" key="4">
    <source>
        <dbReference type="Proteomes" id="UP000479043"/>
    </source>
</evidence>
<dbReference type="RefSeq" id="WP_160975420.1">
    <property type="nucleotide sequence ID" value="NZ_WWEN01000012.1"/>
</dbReference>
<evidence type="ECO:0000313" key="3">
    <source>
        <dbReference type="EMBL" id="MYM57515.1"/>
    </source>
</evidence>
<dbReference type="InterPro" id="IPR039261">
    <property type="entry name" value="FNR_nucleotide-bd"/>
</dbReference>
<gene>
    <name evidence="3" type="ORF">GR167_19515</name>
</gene>
<dbReference type="InterPro" id="IPR013113">
    <property type="entry name" value="SIP_FAD-bd"/>
</dbReference>
<protein>
    <submittedName>
        <fullName evidence="3">SIP domain-containing protein</fullName>
    </submittedName>
</protein>
<dbReference type="Gene3D" id="3.40.50.80">
    <property type="entry name" value="Nucleotide-binding domain of ferredoxin-NADP reductase (FNR) module"/>
    <property type="match status" value="1"/>
</dbReference>
<dbReference type="SUPFAM" id="SSF63380">
    <property type="entry name" value="Riboflavin synthase domain-like"/>
    <property type="match status" value="1"/>
</dbReference>
<dbReference type="PANTHER" id="PTHR30157:SF0">
    <property type="entry name" value="NADPH-DEPENDENT FERRIC-CHELATE REDUCTASE"/>
    <property type="match status" value="1"/>
</dbReference>
<dbReference type="InterPro" id="IPR017938">
    <property type="entry name" value="Riboflavin_synthase-like_b-brl"/>
</dbReference>